<evidence type="ECO:0000313" key="3">
    <source>
        <dbReference type="Proteomes" id="UP000054018"/>
    </source>
</evidence>
<keyword evidence="3" id="KW-1185">Reference proteome</keyword>
<reference evidence="2 3" key="1">
    <citation type="submission" date="2014-04" db="EMBL/GenBank/DDBJ databases">
        <authorList>
            <consortium name="DOE Joint Genome Institute"/>
            <person name="Kuo A."/>
            <person name="Kohler A."/>
            <person name="Costa M.D."/>
            <person name="Nagy L.G."/>
            <person name="Floudas D."/>
            <person name="Copeland A."/>
            <person name="Barry K.W."/>
            <person name="Cichocki N."/>
            <person name="Veneault-Fourrey C."/>
            <person name="LaButti K."/>
            <person name="Lindquist E.A."/>
            <person name="Lipzen A."/>
            <person name="Lundell T."/>
            <person name="Morin E."/>
            <person name="Murat C."/>
            <person name="Sun H."/>
            <person name="Tunlid A."/>
            <person name="Henrissat B."/>
            <person name="Grigoriev I.V."/>
            <person name="Hibbett D.S."/>
            <person name="Martin F."/>
            <person name="Nordberg H.P."/>
            <person name="Cantor M.N."/>
            <person name="Hua S.X."/>
        </authorList>
    </citation>
    <scope>NUCLEOTIDE SEQUENCE [LARGE SCALE GENOMIC DNA]</scope>
    <source>
        <strain evidence="2 3">441</strain>
    </source>
</reference>
<name>A0A0C9Z4E6_9AGAM</name>
<feature type="region of interest" description="Disordered" evidence="1">
    <location>
        <begin position="1"/>
        <end position="40"/>
    </location>
</feature>
<dbReference type="HOGENOM" id="CLU_2961737_0_0_1"/>
<organism evidence="2 3">
    <name type="scientific">Pisolithus microcarpus 441</name>
    <dbReference type="NCBI Taxonomy" id="765257"/>
    <lineage>
        <taxon>Eukaryota</taxon>
        <taxon>Fungi</taxon>
        <taxon>Dikarya</taxon>
        <taxon>Basidiomycota</taxon>
        <taxon>Agaricomycotina</taxon>
        <taxon>Agaricomycetes</taxon>
        <taxon>Agaricomycetidae</taxon>
        <taxon>Boletales</taxon>
        <taxon>Sclerodermatineae</taxon>
        <taxon>Pisolithaceae</taxon>
        <taxon>Pisolithus</taxon>
    </lineage>
</organism>
<reference evidence="3" key="2">
    <citation type="submission" date="2015-01" db="EMBL/GenBank/DDBJ databases">
        <title>Evolutionary Origins and Diversification of the Mycorrhizal Mutualists.</title>
        <authorList>
            <consortium name="DOE Joint Genome Institute"/>
            <consortium name="Mycorrhizal Genomics Consortium"/>
            <person name="Kohler A."/>
            <person name="Kuo A."/>
            <person name="Nagy L.G."/>
            <person name="Floudas D."/>
            <person name="Copeland A."/>
            <person name="Barry K.W."/>
            <person name="Cichocki N."/>
            <person name="Veneault-Fourrey C."/>
            <person name="LaButti K."/>
            <person name="Lindquist E.A."/>
            <person name="Lipzen A."/>
            <person name="Lundell T."/>
            <person name="Morin E."/>
            <person name="Murat C."/>
            <person name="Riley R."/>
            <person name="Ohm R."/>
            <person name="Sun H."/>
            <person name="Tunlid A."/>
            <person name="Henrissat B."/>
            <person name="Grigoriev I.V."/>
            <person name="Hibbett D.S."/>
            <person name="Martin F."/>
        </authorList>
    </citation>
    <scope>NUCLEOTIDE SEQUENCE [LARGE SCALE GENOMIC DNA]</scope>
    <source>
        <strain evidence="3">441</strain>
    </source>
</reference>
<gene>
    <name evidence="2" type="ORF">PISMIDRAFT_678673</name>
</gene>
<evidence type="ECO:0000256" key="1">
    <source>
        <dbReference type="SAM" id="MobiDB-lite"/>
    </source>
</evidence>
<protein>
    <submittedName>
        <fullName evidence="2">Uncharacterized protein</fullName>
    </submittedName>
</protein>
<sequence>MVAVRGPYKWHGANQRRGKVTTDHVTAMSSRSSPTDKFLQSDCTRRLHPPVAPYLYSPG</sequence>
<evidence type="ECO:0000313" key="2">
    <source>
        <dbReference type="EMBL" id="KIK23951.1"/>
    </source>
</evidence>
<dbReference type="EMBL" id="KN833721">
    <property type="protein sequence ID" value="KIK23951.1"/>
    <property type="molecule type" value="Genomic_DNA"/>
</dbReference>
<dbReference type="AlphaFoldDB" id="A0A0C9Z4E6"/>
<dbReference type="Proteomes" id="UP000054018">
    <property type="component" value="Unassembled WGS sequence"/>
</dbReference>
<feature type="compositionally biased region" description="Polar residues" evidence="1">
    <location>
        <begin position="23"/>
        <end position="35"/>
    </location>
</feature>
<proteinExistence type="predicted"/>
<accession>A0A0C9Z4E6</accession>